<protein>
    <recommendedName>
        <fullName evidence="5">Lipoprotein</fullName>
    </recommendedName>
</protein>
<evidence type="ECO:0000313" key="4">
    <source>
        <dbReference type="Proteomes" id="UP000181980"/>
    </source>
</evidence>
<evidence type="ECO:0000256" key="1">
    <source>
        <dbReference type="SAM" id="MobiDB-lite"/>
    </source>
</evidence>
<dbReference type="EMBL" id="FNUC01000003">
    <property type="protein sequence ID" value="SEE33229.1"/>
    <property type="molecule type" value="Genomic_DNA"/>
</dbReference>
<organism evidence="3 4">
    <name type="scientific">Jiangella alba</name>
    <dbReference type="NCBI Taxonomy" id="561176"/>
    <lineage>
        <taxon>Bacteria</taxon>
        <taxon>Bacillati</taxon>
        <taxon>Actinomycetota</taxon>
        <taxon>Actinomycetes</taxon>
        <taxon>Jiangellales</taxon>
        <taxon>Jiangellaceae</taxon>
        <taxon>Jiangella</taxon>
    </lineage>
</organism>
<dbReference type="STRING" id="561176.SAMN04488561_1010"/>
<feature type="compositionally biased region" description="Low complexity" evidence="1">
    <location>
        <begin position="29"/>
        <end position="39"/>
    </location>
</feature>
<feature type="signal peptide" evidence="2">
    <location>
        <begin position="1"/>
        <end position="18"/>
    </location>
</feature>
<dbReference type="Pfam" id="PF19777">
    <property type="entry name" value="DUF6263"/>
    <property type="match status" value="1"/>
</dbReference>
<name>A0A1H5HZC5_9ACTN</name>
<evidence type="ECO:0000256" key="2">
    <source>
        <dbReference type="SAM" id="SignalP"/>
    </source>
</evidence>
<dbReference type="PROSITE" id="PS51257">
    <property type="entry name" value="PROKAR_LIPOPROTEIN"/>
    <property type="match status" value="1"/>
</dbReference>
<evidence type="ECO:0000313" key="3">
    <source>
        <dbReference type="EMBL" id="SEE33229.1"/>
    </source>
</evidence>
<dbReference type="AlphaFoldDB" id="A0A1H5HZC5"/>
<feature type="compositionally biased region" description="Acidic residues" evidence="1">
    <location>
        <begin position="40"/>
        <end position="57"/>
    </location>
</feature>
<evidence type="ECO:0008006" key="5">
    <source>
        <dbReference type="Google" id="ProtNLM"/>
    </source>
</evidence>
<keyword evidence="4" id="KW-1185">Reference proteome</keyword>
<dbReference type="Proteomes" id="UP000181980">
    <property type="component" value="Unassembled WGS sequence"/>
</dbReference>
<proteinExistence type="predicted"/>
<accession>A0A1H5HZC5</accession>
<sequence>MRRITGCLPLAAALLVLAGCGDDSGGGSEETAAPSATASDETEPESEGEDEGEDEPVADVACTDGPPQAVVADAGDEPRALMELTPTAGDSAATTMTMTTTTSTTIDGESLPAAPVPPMTMGMVITVDDVTDDEITMTVVYDSAEIEGGDPTAQGLLDTMVGLTATVTSTRSGAFIDGGYDTEGLDPSLVPLLEQFESQLSSLTVPLPTEPVGVGATWDVATSADLLGGTLCNVYTYTLTSFDGDSYEMTAEIAQQGQPGPLEMGGATAELEELTGSGSGTTGGRLSFPVAVSGSSDITTSTVITADGQTMEQESKVQMELTPRD</sequence>
<dbReference type="RefSeq" id="WP_069113057.1">
    <property type="nucleotide sequence ID" value="NZ_FNUC01000003.1"/>
</dbReference>
<keyword evidence="2" id="KW-0732">Signal</keyword>
<feature type="region of interest" description="Disordered" evidence="1">
    <location>
        <begin position="19"/>
        <end position="69"/>
    </location>
</feature>
<dbReference type="OrthoDB" id="3789092at2"/>
<reference evidence="4" key="1">
    <citation type="submission" date="2016-10" db="EMBL/GenBank/DDBJ databases">
        <authorList>
            <person name="Varghese N."/>
            <person name="Submissions S."/>
        </authorList>
    </citation>
    <scope>NUCLEOTIDE SEQUENCE [LARGE SCALE GENOMIC DNA]</scope>
    <source>
        <strain evidence="4">DSM 45237</strain>
    </source>
</reference>
<feature type="chain" id="PRO_5039101430" description="Lipoprotein" evidence="2">
    <location>
        <begin position="19"/>
        <end position="325"/>
    </location>
</feature>
<gene>
    <name evidence="3" type="ORF">SAMN04488561_1010</name>
</gene>
<dbReference type="InterPro" id="IPR046230">
    <property type="entry name" value="DUF6263"/>
</dbReference>